<evidence type="ECO:0000313" key="1">
    <source>
        <dbReference type="EMBL" id="SDM15401.1"/>
    </source>
</evidence>
<evidence type="ECO:0000313" key="2">
    <source>
        <dbReference type="Proteomes" id="UP000182347"/>
    </source>
</evidence>
<name>A0A1G9QX02_9BACI</name>
<organism evidence="1 2">
    <name type="scientific">Sediminibacillus halophilus</name>
    <dbReference type="NCBI Taxonomy" id="482461"/>
    <lineage>
        <taxon>Bacteria</taxon>
        <taxon>Bacillati</taxon>
        <taxon>Bacillota</taxon>
        <taxon>Bacilli</taxon>
        <taxon>Bacillales</taxon>
        <taxon>Bacillaceae</taxon>
        <taxon>Sediminibacillus</taxon>
    </lineage>
</organism>
<dbReference type="AlphaFoldDB" id="A0A1G9QX02"/>
<reference evidence="2" key="1">
    <citation type="submission" date="2016-10" db="EMBL/GenBank/DDBJ databases">
        <authorList>
            <person name="Varghese N."/>
            <person name="Submissions S."/>
        </authorList>
    </citation>
    <scope>NUCLEOTIDE SEQUENCE [LARGE SCALE GENOMIC DNA]</scope>
    <source>
        <strain evidence="2">CGMCC 1.6199</strain>
    </source>
</reference>
<protein>
    <submittedName>
        <fullName evidence="1">Uncharacterized protein</fullName>
    </submittedName>
</protein>
<proteinExistence type="predicted"/>
<dbReference type="EMBL" id="FNHF01000002">
    <property type="protein sequence ID" value="SDM15401.1"/>
    <property type="molecule type" value="Genomic_DNA"/>
</dbReference>
<keyword evidence="2" id="KW-1185">Reference proteome</keyword>
<accession>A0A1G9QX02</accession>
<dbReference type="Proteomes" id="UP000182347">
    <property type="component" value="Unassembled WGS sequence"/>
</dbReference>
<sequence length="39" mass="4648">MKIYVKESYKKLPDGTKGQVVETFFSKPKKFTYIIFTQK</sequence>
<gene>
    <name evidence="1" type="ORF">SAMN05216244_1704</name>
</gene>